<dbReference type="AlphaFoldDB" id="A0A327W782"/>
<dbReference type="InterPro" id="IPR046232">
    <property type="entry name" value="DUF6265"/>
</dbReference>
<evidence type="ECO:0000313" key="2">
    <source>
        <dbReference type="EMBL" id="RAJ85484.1"/>
    </source>
</evidence>
<protein>
    <recommendedName>
        <fullName evidence="1">DUF6265 domain-containing protein</fullName>
    </recommendedName>
</protein>
<dbReference type="Pfam" id="PF19780">
    <property type="entry name" value="DUF6265"/>
    <property type="match status" value="1"/>
</dbReference>
<comment type="caution">
    <text evidence="2">The sequence shown here is derived from an EMBL/GenBank/DDBJ whole genome shotgun (WGS) entry which is preliminary data.</text>
</comment>
<evidence type="ECO:0000313" key="3">
    <source>
        <dbReference type="Proteomes" id="UP000249819"/>
    </source>
</evidence>
<sequence>MFTVAAQKTSPAFQLKQLSWLEGKWTRTNTKPGRSGYEEWKKITPLSWKGQGITLKGTDTAFVEQLALEVKKDTLYYVAVVAENNGPVYFRITEVNANGFICENSTHDFPKKIVYWRNGNVLRVITSDEKKSIGFLFQKQEKQ</sequence>
<dbReference type="Proteomes" id="UP000249819">
    <property type="component" value="Unassembled WGS sequence"/>
</dbReference>
<evidence type="ECO:0000259" key="1">
    <source>
        <dbReference type="Pfam" id="PF19780"/>
    </source>
</evidence>
<proteinExistence type="predicted"/>
<accession>A0A327W782</accession>
<gene>
    <name evidence="2" type="ORF">CLV59_102187</name>
</gene>
<dbReference type="EMBL" id="QLMA01000002">
    <property type="protein sequence ID" value="RAJ85484.1"/>
    <property type="molecule type" value="Genomic_DNA"/>
</dbReference>
<feature type="domain" description="DUF6265" evidence="1">
    <location>
        <begin position="19"/>
        <end position="123"/>
    </location>
</feature>
<name>A0A327W782_9BACT</name>
<keyword evidence="3" id="KW-1185">Reference proteome</keyword>
<organism evidence="2 3">
    <name type="scientific">Chitinophaga dinghuensis</name>
    <dbReference type="NCBI Taxonomy" id="1539050"/>
    <lineage>
        <taxon>Bacteria</taxon>
        <taxon>Pseudomonadati</taxon>
        <taxon>Bacteroidota</taxon>
        <taxon>Chitinophagia</taxon>
        <taxon>Chitinophagales</taxon>
        <taxon>Chitinophagaceae</taxon>
        <taxon>Chitinophaga</taxon>
    </lineage>
</organism>
<reference evidence="2 3" key="1">
    <citation type="submission" date="2018-06" db="EMBL/GenBank/DDBJ databases">
        <title>Genomic Encyclopedia of Archaeal and Bacterial Type Strains, Phase II (KMG-II): from individual species to whole genera.</title>
        <authorList>
            <person name="Goeker M."/>
        </authorList>
    </citation>
    <scope>NUCLEOTIDE SEQUENCE [LARGE SCALE GENOMIC DNA]</scope>
    <source>
        <strain evidence="2 3">DSM 29821</strain>
    </source>
</reference>